<sequence length="127" mass="14153">MTATERLRDLLTVEAAATPGPWTVNGFDCLVDADGEPLLSSSIAGDPWVKDPKDDKFIIEARNNLQPLTQAVLDVLKVHRDGGVWEFNDSRDYFGDDEKPHWCKGCDDNWPCPTVQAITKHLGDNDE</sequence>
<evidence type="ECO:0000313" key="1">
    <source>
        <dbReference type="EMBL" id="AJT42405.1"/>
    </source>
</evidence>
<proteinExistence type="predicted"/>
<evidence type="ECO:0008006" key="3">
    <source>
        <dbReference type="Google" id="ProtNLM"/>
    </source>
</evidence>
<keyword evidence="2" id="KW-1185">Reference proteome</keyword>
<dbReference type="OrthoDB" id="3428976at2"/>
<name>A0A0D4C1W3_9MICC</name>
<reference evidence="1 2" key="1">
    <citation type="journal article" date="2015" name="Genome Announc.">
        <title>Complete Genome Sequencing of Protease-Producing Novel Arthrobacter sp. Strain IHBB 11108 Using PacBio Single-Molecule Real-Time Sequencing Technology.</title>
        <authorList>
            <person name="Kiran S."/>
            <person name="Swarnkar M.K."/>
            <person name="Pal M."/>
            <person name="Thakur R."/>
            <person name="Tewari R."/>
            <person name="Singh A.K."/>
            <person name="Gulati A."/>
        </authorList>
    </citation>
    <scope>NUCLEOTIDE SEQUENCE [LARGE SCALE GENOMIC DNA]</scope>
    <source>
        <strain evidence="1 2">IHBB 11108</strain>
    </source>
</reference>
<dbReference type="RefSeq" id="WP_045076251.1">
    <property type="nucleotide sequence ID" value="NZ_CP011005.1"/>
</dbReference>
<dbReference type="KEGG" id="ari:UM93_14510"/>
<dbReference type="AlphaFoldDB" id="A0A0D4C1W3"/>
<dbReference type="EMBL" id="CP011005">
    <property type="protein sequence ID" value="AJT42405.1"/>
    <property type="molecule type" value="Genomic_DNA"/>
</dbReference>
<accession>A0A0D4C1W3</accession>
<protein>
    <recommendedName>
        <fullName evidence="3">Phage ABA sandwich domain-containing protein</fullName>
    </recommendedName>
</protein>
<dbReference type="STRING" id="1618207.UM93_14510"/>
<dbReference type="PATRIC" id="fig|1618207.4.peg.2953"/>
<organism evidence="1 2">
    <name type="scientific">Psychromicrobium lacuslunae</name>
    <dbReference type="NCBI Taxonomy" id="1618207"/>
    <lineage>
        <taxon>Bacteria</taxon>
        <taxon>Bacillati</taxon>
        <taxon>Actinomycetota</taxon>
        <taxon>Actinomycetes</taxon>
        <taxon>Micrococcales</taxon>
        <taxon>Micrococcaceae</taxon>
        <taxon>Psychromicrobium</taxon>
    </lineage>
</organism>
<dbReference type="HOGENOM" id="CLU_1966021_0_0_11"/>
<evidence type="ECO:0000313" key="2">
    <source>
        <dbReference type="Proteomes" id="UP000061839"/>
    </source>
</evidence>
<dbReference type="Proteomes" id="UP000061839">
    <property type="component" value="Chromosome"/>
</dbReference>
<gene>
    <name evidence="1" type="ORF">UM93_14510</name>
</gene>